<reference evidence="2" key="1">
    <citation type="submission" date="2024-02" db="UniProtKB">
        <authorList>
            <consortium name="WormBaseParasite"/>
        </authorList>
    </citation>
    <scope>IDENTIFICATION</scope>
</reference>
<name>A0AAF5DIU8_STRER</name>
<evidence type="ECO:0000313" key="2">
    <source>
        <dbReference type="WBParaSite" id="TCONS_00013394.p1"/>
    </source>
</evidence>
<dbReference type="Proteomes" id="UP000035681">
    <property type="component" value="Unplaced"/>
</dbReference>
<sequence length="493" mass="57793">MVEILCNICNETISGAYYLHHLKEFHKEYKNSNIILCPLCNEPNKKRSYNALLKHLNSIHIKQLFTNTEYYPYSKNANLDDILKEYYTLNNKHELVEEICIKEEHMYYRVNKKNILRKLIDEIDHEIFINDKNYCNVLIYGDGVNLGNPLIGNQKNTTQLHLCLKLLPNDVHYPFVNSSKNLTTFTLGITPEKKITPEELKKIVFDKIKEIEQITLTSNRQIIIKFILYIISGDNVFLQQIHNRNFNWSNRGNNVACRLCNIPPNQYSQNLTTFHVQNKICKNNNIHSIMKRPFCDVFHDFTLGVLSYTSYLKNSEILSTLCTINNITVLLCNITKAIHDYEIHSTVQANILKQNVNCFYQQFFKLLPDFPFSLKYHLLLHLPYVVQNSGHLSNISCMSLESYHQTLKRESKLFKGGKTFEKTLLSKVALHQKIDTVEDNACEIVIKKWRNYNYEEIPYKLEETTPLNKTMFGSELFDYSLDKVDLEDDLMEL</sequence>
<dbReference type="AlphaFoldDB" id="A0AAF5DIU8"/>
<protein>
    <submittedName>
        <fullName evidence="2">DUF4218 domain-containing protein</fullName>
    </submittedName>
</protein>
<evidence type="ECO:0000313" key="1">
    <source>
        <dbReference type="Proteomes" id="UP000035681"/>
    </source>
</evidence>
<keyword evidence="1" id="KW-1185">Reference proteome</keyword>
<proteinExistence type="predicted"/>
<dbReference type="WBParaSite" id="TCONS_00013394.p1">
    <property type="protein sequence ID" value="TCONS_00013394.p1"/>
    <property type="gene ID" value="XLOC_009277"/>
</dbReference>
<organism evidence="1 2">
    <name type="scientific">Strongyloides stercoralis</name>
    <name type="common">Threadworm</name>
    <dbReference type="NCBI Taxonomy" id="6248"/>
    <lineage>
        <taxon>Eukaryota</taxon>
        <taxon>Metazoa</taxon>
        <taxon>Ecdysozoa</taxon>
        <taxon>Nematoda</taxon>
        <taxon>Chromadorea</taxon>
        <taxon>Rhabditida</taxon>
        <taxon>Tylenchina</taxon>
        <taxon>Panagrolaimomorpha</taxon>
        <taxon>Strongyloidoidea</taxon>
        <taxon>Strongyloididae</taxon>
        <taxon>Strongyloides</taxon>
    </lineage>
</organism>
<accession>A0AAF5DIU8</accession>